<dbReference type="InterPro" id="IPR050831">
    <property type="entry name" value="CEA_cell_adhesion"/>
</dbReference>
<dbReference type="CTD" id="381852"/>
<protein>
    <submittedName>
        <fullName evidence="7">CEA cell adhesion moleculen23</fullName>
    </submittedName>
</protein>
<evidence type="ECO:0000256" key="1">
    <source>
        <dbReference type="ARBA" id="ARBA00022729"/>
    </source>
</evidence>
<reference evidence="7 9" key="1">
    <citation type="journal article" date="2009" name="PLoS Biol.">
        <title>Lineage-specific biology revealed by a finished genome assembly of the mouse.</title>
        <authorList>
            <consortium name="Mouse Genome Sequencing Consortium"/>
            <person name="Church D.M."/>
            <person name="Goodstadt L."/>
            <person name="Hillier L.W."/>
            <person name="Zody M.C."/>
            <person name="Goldstein S."/>
            <person name="She X."/>
            <person name="Bult C.J."/>
            <person name="Agarwala R."/>
            <person name="Cherry J.L."/>
            <person name="DiCuccio M."/>
            <person name="Hlavina W."/>
            <person name="Kapustin Y."/>
            <person name="Meric P."/>
            <person name="Maglott D."/>
            <person name="Birtle Z."/>
            <person name="Marques A.C."/>
            <person name="Graves T."/>
            <person name="Zhou S."/>
            <person name="Teague B."/>
            <person name="Potamousis K."/>
            <person name="Churas C."/>
            <person name="Place M."/>
            <person name="Herschleb J."/>
            <person name="Runnheim R."/>
            <person name="Forrest D."/>
            <person name="Amos-Landgraf J."/>
            <person name="Schwartz D.C."/>
            <person name="Cheng Z."/>
            <person name="Lindblad-Toh K."/>
            <person name="Eichler E.E."/>
            <person name="Ponting C.P."/>
        </authorList>
    </citation>
    <scope>NUCLEOTIDE SEQUENCE [LARGE SCALE GENOMIC DNA]</scope>
    <source>
        <strain evidence="7 9">C57BL/6J</strain>
    </source>
</reference>
<dbReference type="FunFam" id="2.60.40.10:FF:000340">
    <property type="entry name" value="Carcinoembryonic antigen-related cell adhesion molecule 1"/>
    <property type="match status" value="6"/>
</dbReference>
<dbReference type="Bgee" id="ENSMUSG00000078793">
    <property type="expression patterns" value="Expressed in placenta"/>
</dbReference>
<dbReference type="InterPro" id="IPR003598">
    <property type="entry name" value="Ig_sub2"/>
</dbReference>
<proteinExistence type="inferred from homology"/>
<evidence type="ECO:0000256" key="4">
    <source>
        <dbReference type="ARBA" id="ARBA00038222"/>
    </source>
</evidence>
<dbReference type="PROSITE" id="PS50835">
    <property type="entry name" value="IG_LIKE"/>
    <property type="match status" value="1"/>
</dbReference>
<evidence type="ECO:0000256" key="5">
    <source>
        <dbReference type="SAM" id="SignalP"/>
    </source>
</evidence>
<dbReference type="CDD" id="cd05740">
    <property type="entry name" value="IgI_hCEACAM_2_4_6_like"/>
    <property type="match status" value="1"/>
</dbReference>
<dbReference type="VEuPathDB" id="HostDB:ENSMUSG00000078793"/>
<comment type="similarity">
    <text evidence="4">Belongs to the immunoglobulin superfamily. CEA family.</text>
</comment>
<dbReference type="PANTHER" id="PTHR44427:SF1">
    <property type="entry name" value="CARCINOEMBRYONIC ANTIGEN-RELATED CELL ADHESION MOLECULE 1"/>
    <property type="match status" value="1"/>
</dbReference>
<dbReference type="AGR" id="MGI:3647191"/>
<reference evidence="7" key="4">
    <citation type="submission" date="2025-09" db="UniProtKB">
        <authorList>
            <consortium name="Ensembl"/>
        </authorList>
    </citation>
    <scope>IDENTIFICATION</scope>
    <source>
        <strain evidence="7">C57BL/6J</strain>
    </source>
</reference>
<evidence type="ECO:0000313" key="7">
    <source>
        <dbReference type="Ensembl" id="ENSMUSP00000156991.2"/>
    </source>
</evidence>
<gene>
    <name evidence="7 8" type="primary">Ceacam23</name>
    <name evidence="8" type="synonym">Gm5155</name>
</gene>
<evidence type="ECO:0000313" key="8">
    <source>
        <dbReference type="MGI" id="MGI:3647191"/>
    </source>
</evidence>
<dbReference type="InterPro" id="IPR013106">
    <property type="entry name" value="Ig_V-set"/>
</dbReference>
<organism evidence="7 9">
    <name type="scientific">Mus musculus</name>
    <name type="common">Mouse</name>
    <dbReference type="NCBI Taxonomy" id="10090"/>
    <lineage>
        <taxon>Eukaryota</taxon>
        <taxon>Metazoa</taxon>
        <taxon>Chordata</taxon>
        <taxon>Craniata</taxon>
        <taxon>Vertebrata</taxon>
        <taxon>Euteleostomi</taxon>
        <taxon>Mammalia</taxon>
        <taxon>Eutheria</taxon>
        <taxon>Euarchontoglires</taxon>
        <taxon>Glires</taxon>
        <taxon>Rodentia</taxon>
        <taxon>Myomorpha</taxon>
        <taxon>Muroidea</taxon>
        <taxon>Muridae</taxon>
        <taxon>Murinae</taxon>
        <taxon>Mus</taxon>
        <taxon>Mus</taxon>
    </lineage>
</organism>
<dbReference type="FunFam" id="2.60.40.10:FF:000244">
    <property type="entry name" value="carcinoembryonic antigen-related cell adhesion molecule 16"/>
    <property type="match status" value="1"/>
</dbReference>
<dbReference type="Pfam" id="PF00047">
    <property type="entry name" value="ig"/>
    <property type="match status" value="1"/>
</dbReference>
<dbReference type="InterPro" id="IPR003599">
    <property type="entry name" value="Ig_sub"/>
</dbReference>
<dbReference type="Gene3D" id="2.60.40.10">
    <property type="entry name" value="Immunoglobulins"/>
    <property type="match status" value="9"/>
</dbReference>
<keyword evidence="2" id="KW-0325">Glycoprotein</keyword>
<dbReference type="GO" id="GO:0042110">
    <property type="term" value="P:T cell activation"/>
    <property type="evidence" value="ECO:0000318"/>
    <property type="project" value="GO_Central"/>
</dbReference>
<dbReference type="PANTHER" id="PTHR44427">
    <property type="entry name" value="CARCINOEMBRYONIC ANTIGEN-RELATED CELL ADHESION MOLECULE 19"/>
    <property type="match status" value="1"/>
</dbReference>
<reference evidence="7" key="3">
    <citation type="submission" date="2025-08" db="UniProtKB">
        <authorList>
            <consortium name="Ensembl"/>
        </authorList>
    </citation>
    <scope>IDENTIFICATION</scope>
    <source>
        <strain evidence="7">C57BL/6J</strain>
    </source>
</reference>
<dbReference type="SUPFAM" id="SSF48726">
    <property type="entry name" value="Immunoglobulin"/>
    <property type="match status" value="9"/>
</dbReference>
<dbReference type="STRING" id="10090.ENSMUSP00000156991"/>
<dbReference type="MGI" id="MGI:3647191">
    <property type="gene designation" value="Ceacam23"/>
</dbReference>
<reference evidence="7 9" key="2">
    <citation type="journal article" date="2011" name="PLoS Biol.">
        <title>Modernizing reference genome assemblies.</title>
        <authorList>
            <person name="Church D.M."/>
            <person name="Schneider V.A."/>
            <person name="Graves T."/>
            <person name="Auger K."/>
            <person name="Cunningham F."/>
            <person name="Bouk N."/>
            <person name="Chen H.C."/>
            <person name="Agarwala R."/>
            <person name="McLaren W.M."/>
            <person name="Ritchie G.R."/>
            <person name="Albracht D."/>
            <person name="Kremitzki M."/>
            <person name="Rock S."/>
            <person name="Kotkiewicz H."/>
            <person name="Kremitzki C."/>
            <person name="Wollam A."/>
            <person name="Trani L."/>
            <person name="Fulton L."/>
            <person name="Fulton R."/>
            <person name="Matthews L."/>
            <person name="Whitehead S."/>
            <person name="Chow W."/>
            <person name="Torrance J."/>
            <person name="Dunn M."/>
            <person name="Harden G."/>
            <person name="Threadgold G."/>
            <person name="Wood J."/>
            <person name="Collins J."/>
            <person name="Heath P."/>
            <person name="Griffiths G."/>
            <person name="Pelan S."/>
            <person name="Grafham D."/>
            <person name="Eichler E.E."/>
            <person name="Weinstock G."/>
            <person name="Mardis E.R."/>
            <person name="Wilson R.K."/>
            <person name="Howe K."/>
            <person name="Flicek P."/>
            <person name="Hubbard T."/>
        </authorList>
    </citation>
    <scope>NUCLEOTIDE SEQUENCE [LARGE SCALE GENOMIC DNA]</scope>
    <source>
        <strain evidence="7 9">C57BL/6J</strain>
    </source>
</reference>
<dbReference type="OrthoDB" id="6353782at2759"/>
<dbReference type="GeneTree" id="ENSGT01100000263479"/>
<dbReference type="CDD" id="cd05774">
    <property type="entry name" value="IgV_CEACAM_D1"/>
    <property type="match status" value="7"/>
</dbReference>
<dbReference type="InterPro" id="IPR036179">
    <property type="entry name" value="Ig-like_dom_sf"/>
</dbReference>
<dbReference type="SMART" id="SM00409">
    <property type="entry name" value="IG"/>
    <property type="match status" value="9"/>
</dbReference>
<dbReference type="GeneID" id="381852"/>
<dbReference type="Proteomes" id="UP000000589">
    <property type="component" value="Chromosome 7"/>
</dbReference>
<dbReference type="RefSeq" id="NP_001365613.1">
    <property type="nucleotide sequence ID" value="NM_001378684.1"/>
</dbReference>
<dbReference type="InterPro" id="IPR007110">
    <property type="entry name" value="Ig-like_dom"/>
</dbReference>
<dbReference type="AlphaFoldDB" id="A0A3Q4EGJ1"/>
<dbReference type="Ensembl" id="ENSMUST00000072381.14">
    <property type="protein sequence ID" value="ENSMUSP00000156991.2"/>
    <property type="gene ID" value="ENSMUSG00000078793.11"/>
</dbReference>
<sequence length="1067" mass="119794">MEASFVLPCKWCTHLQGLLLTASFLTCCHLPATAQITIELVPPHVIEGENVLIRVNNLPENLTTLVWFRGMRIKSPQIGQYTLATNVTVLGPGHSGRETLYSNGSLQIYNVTQEDIGFYSLRVMNRHGKIVSITSIYLNVYSSFLTCCHLPTTAQITIELVPPHVIEGENVLIRINNLPENLTTLAWFRGMRIKSPQIGQYTLATNVTVLGPGHSGRETLYSNGSVQIYNVTKEDIGFYSLRVMNRHGEIVSITSIYLNVYSSLWTCEHPSPHAKLTIESVPPGISEGGSVLLLVKNLPKNLLSLFWYKGVIAVKKFEVARHIKATNSSVPGPAHTGRETVFSNGSLLLQEVMQSDTGFYTLRTMSTDLKDEVAHVQLYMDTSLSTCYQLSQVKIESLPQKVAVGKSVLLLVHNLPEDFQAFFWYKSAYRRDTYKIVEYSRAMDTTIMGSAYSLREFIYNNGSMLIIDVTVDDAGFFMLEILRKDFKIEKAYIQLHVNSFVQNSKDSGSTARLSIESVPPSIVGGESVLLLVHNLPKNLQSLFWYKGVIAEEKSELIQHIIATSSSLPGPAHSGRETVYSNGSMLLQRVMHNDTGFYTLRTISTDLKDEIAHVQLQLDTSLSTCCHHLQVKIESLPQNVAVGKTVLLLVHNLPEDFQAFFWYKSAYRRDTYKIAEYSRAMDITIMGSAYSLRELIYTNGSMAMIDVTEDDAGIYMLEILREDFKIEKAYVQLLVNSFVPNSKDSGSTARFSIESVPPSIVEGESVLLLVHNLPKNLQSLFWYKGVIAEEKSELIQHIIATSSSLPGPAHSGRETVYSNGSMLLQRVMHNDTGFYTLRTISTDLKDEIAHVQLQLDTSTCCNLLSSDQLIIEPVPWNIAVGKSVLLLVCNVPEDVQTFFWYKSVYRTDIFKIAEYSRSMESTIWGLAHSGREVVYTNGSLLIQNVTEHDTGLYMLEILHKDFKLERAHVQVHVNNPVSWPFVRVTDTTVRVQSSVVFTCFSADPGVSIRWLFNKQSLQLTERMTLSPSKCQLSIDPVWREDAGKYQCEVYNPVSSKSSLPVCLSVMEE</sequence>
<dbReference type="SMART" id="SM00408">
    <property type="entry name" value="IGc2"/>
    <property type="match status" value="2"/>
</dbReference>
<evidence type="ECO:0000256" key="2">
    <source>
        <dbReference type="ARBA" id="ARBA00023180"/>
    </source>
</evidence>
<dbReference type="KEGG" id="mmu:381852"/>
<evidence type="ECO:0000259" key="6">
    <source>
        <dbReference type="PROSITE" id="PS50835"/>
    </source>
</evidence>
<dbReference type="GO" id="GO:0006955">
    <property type="term" value="P:immune response"/>
    <property type="evidence" value="ECO:0000318"/>
    <property type="project" value="GO_Central"/>
</dbReference>
<dbReference type="GO" id="GO:0009897">
    <property type="term" value="C:external side of plasma membrane"/>
    <property type="evidence" value="ECO:0000318"/>
    <property type="project" value="GO_Central"/>
</dbReference>
<dbReference type="InterPro" id="IPR013151">
    <property type="entry name" value="Immunoglobulin_dom"/>
</dbReference>
<keyword evidence="9" id="KW-1185">Reference proteome</keyword>
<accession>A0A3Q4EGJ1</accession>
<dbReference type="InParanoid" id="A0A3Q4EGJ1"/>
<keyword evidence="3" id="KW-0393">Immunoglobulin domain</keyword>
<name>A0A3Q4EGJ1_MOUSE</name>
<feature type="signal peptide" evidence="5">
    <location>
        <begin position="1"/>
        <end position="34"/>
    </location>
</feature>
<feature type="chain" id="PRO_5018553467" evidence="5">
    <location>
        <begin position="35"/>
        <end position="1067"/>
    </location>
</feature>
<dbReference type="OMA" id="QRVMHND"/>
<feature type="domain" description="Ig-like" evidence="6">
    <location>
        <begin position="979"/>
        <end position="1063"/>
    </location>
</feature>
<dbReference type="Pfam" id="PF07686">
    <property type="entry name" value="V-set"/>
    <property type="match status" value="8"/>
</dbReference>
<dbReference type="InterPro" id="IPR013783">
    <property type="entry name" value="Ig-like_fold"/>
</dbReference>
<evidence type="ECO:0000313" key="9">
    <source>
        <dbReference type="Proteomes" id="UP000000589"/>
    </source>
</evidence>
<keyword evidence="1 5" id="KW-0732">Signal</keyword>
<evidence type="ECO:0000256" key="3">
    <source>
        <dbReference type="ARBA" id="ARBA00023319"/>
    </source>
</evidence>